<evidence type="ECO:0000256" key="7">
    <source>
        <dbReference type="ARBA" id="ARBA00026165"/>
    </source>
</evidence>
<dbReference type="InterPro" id="IPR008011">
    <property type="entry name" value="Complex1_LYR_dom"/>
</dbReference>
<comment type="subunit">
    <text evidence="6">Interacts with UQCRFS1.</text>
</comment>
<keyword evidence="11" id="KW-1185">Reference proteome</keyword>
<sequence>MSALRSRVLASFRSLHEARKQVFAGDTEMLTAGRNKINEEFKKNKNLAEVEEIEEMVKLAEDSAVTLRTMVVQAEYNEDKDVYQLKITKDTALQSNAPFVGEDSTQSRPSH</sequence>
<accession>A0AAD9KLM6</accession>
<evidence type="ECO:0000256" key="4">
    <source>
        <dbReference type="ARBA" id="ARBA00023186"/>
    </source>
</evidence>
<dbReference type="InterPro" id="IPR050435">
    <property type="entry name" value="MZM1/LYRM7"/>
</dbReference>
<dbReference type="InterPro" id="IPR045298">
    <property type="entry name" value="Complex1_LYR_LYRM7"/>
</dbReference>
<evidence type="ECO:0000256" key="5">
    <source>
        <dbReference type="ARBA" id="ARBA00025430"/>
    </source>
</evidence>
<evidence type="ECO:0000256" key="6">
    <source>
        <dbReference type="ARBA" id="ARBA00025809"/>
    </source>
</evidence>
<feature type="domain" description="Complex 1 LYR protein" evidence="9">
    <location>
        <begin position="7"/>
        <end position="62"/>
    </location>
</feature>
<name>A0AAD9KLM6_RIDPI</name>
<gene>
    <name evidence="10" type="ORF">NP493_866g00038</name>
</gene>
<keyword evidence="4" id="KW-0143">Chaperone</keyword>
<protein>
    <recommendedName>
        <fullName evidence="7">Complex III assembly factor LYRM7</fullName>
    </recommendedName>
    <alternativeName>
        <fullName evidence="8">LYR motif-containing protein 7</fullName>
    </alternativeName>
</protein>
<dbReference type="GO" id="GO:0005759">
    <property type="term" value="C:mitochondrial matrix"/>
    <property type="evidence" value="ECO:0007669"/>
    <property type="project" value="UniProtKB-SubCell"/>
</dbReference>
<reference evidence="10" key="1">
    <citation type="journal article" date="2023" name="Mol. Biol. Evol.">
        <title>Third-Generation Sequencing Reveals the Adaptive Role of the Epigenome in Three Deep-Sea Polychaetes.</title>
        <authorList>
            <person name="Perez M."/>
            <person name="Aroh O."/>
            <person name="Sun Y."/>
            <person name="Lan Y."/>
            <person name="Juniper S.K."/>
            <person name="Young C.R."/>
            <person name="Angers B."/>
            <person name="Qian P.Y."/>
        </authorList>
    </citation>
    <scope>NUCLEOTIDE SEQUENCE</scope>
    <source>
        <strain evidence="10">R07B-5</strain>
    </source>
</reference>
<comment type="subcellular location">
    <subcellularLocation>
        <location evidence="1">Mitochondrion matrix</location>
    </subcellularLocation>
</comment>
<evidence type="ECO:0000256" key="8">
    <source>
        <dbReference type="ARBA" id="ARBA00031830"/>
    </source>
</evidence>
<dbReference type="PANTHER" id="PTHR46749">
    <property type="entry name" value="COMPLEX III ASSEMBLY FACTOR LYRM7"/>
    <property type="match status" value="1"/>
</dbReference>
<evidence type="ECO:0000256" key="2">
    <source>
        <dbReference type="ARBA" id="ARBA00009508"/>
    </source>
</evidence>
<evidence type="ECO:0000256" key="3">
    <source>
        <dbReference type="ARBA" id="ARBA00023128"/>
    </source>
</evidence>
<evidence type="ECO:0000313" key="11">
    <source>
        <dbReference type="Proteomes" id="UP001209878"/>
    </source>
</evidence>
<evidence type="ECO:0000313" key="10">
    <source>
        <dbReference type="EMBL" id="KAK2173571.1"/>
    </source>
</evidence>
<proteinExistence type="inferred from homology"/>
<dbReference type="Proteomes" id="UP001209878">
    <property type="component" value="Unassembled WGS sequence"/>
</dbReference>
<organism evidence="10 11">
    <name type="scientific">Ridgeia piscesae</name>
    <name type="common">Tubeworm</name>
    <dbReference type="NCBI Taxonomy" id="27915"/>
    <lineage>
        <taxon>Eukaryota</taxon>
        <taxon>Metazoa</taxon>
        <taxon>Spiralia</taxon>
        <taxon>Lophotrochozoa</taxon>
        <taxon>Annelida</taxon>
        <taxon>Polychaeta</taxon>
        <taxon>Sedentaria</taxon>
        <taxon>Canalipalpata</taxon>
        <taxon>Sabellida</taxon>
        <taxon>Siboglinidae</taxon>
        <taxon>Ridgeia</taxon>
    </lineage>
</organism>
<evidence type="ECO:0000259" key="9">
    <source>
        <dbReference type="Pfam" id="PF05347"/>
    </source>
</evidence>
<dbReference type="GO" id="GO:0044183">
    <property type="term" value="F:protein folding chaperone"/>
    <property type="evidence" value="ECO:0007669"/>
    <property type="project" value="TreeGrafter"/>
</dbReference>
<comment type="function">
    <text evidence="5">Assembly factor required for Rieske Fe-S protein UQCRFS1 incorporation into the cytochrome b-c1 (CIII) complex. Functions as a chaperone, binding to this subunit within the mitochondrial matrix and stabilizing it prior to its translocation and insertion into the late CIII dimeric intermediate within the mitochondrial inner membrane.</text>
</comment>
<dbReference type="CDD" id="cd20267">
    <property type="entry name" value="Complex1_LYR_LYRM7"/>
    <property type="match status" value="1"/>
</dbReference>
<evidence type="ECO:0000256" key="1">
    <source>
        <dbReference type="ARBA" id="ARBA00004305"/>
    </source>
</evidence>
<keyword evidence="3" id="KW-0496">Mitochondrion</keyword>
<dbReference type="AlphaFoldDB" id="A0AAD9KLM6"/>
<dbReference type="EMBL" id="JAODUO010000865">
    <property type="protein sequence ID" value="KAK2173571.1"/>
    <property type="molecule type" value="Genomic_DNA"/>
</dbReference>
<comment type="similarity">
    <text evidence="2">Belongs to the complex I LYR family.</text>
</comment>
<comment type="caution">
    <text evidence="10">The sequence shown here is derived from an EMBL/GenBank/DDBJ whole genome shotgun (WGS) entry which is preliminary data.</text>
</comment>
<dbReference type="Pfam" id="PF05347">
    <property type="entry name" value="Complex1_LYR"/>
    <property type="match status" value="1"/>
</dbReference>
<dbReference type="GO" id="GO:0034551">
    <property type="term" value="P:mitochondrial respiratory chain complex III assembly"/>
    <property type="evidence" value="ECO:0007669"/>
    <property type="project" value="InterPro"/>
</dbReference>
<dbReference type="PANTHER" id="PTHR46749:SF1">
    <property type="entry name" value="COMPLEX III ASSEMBLY FACTOR LYRM7"/>
    <property type="match status" value="1"/>
</dbReference>